<reference evidence="4 5" key="1">
    <citation type="submission" date="2018-06" db="EMBL/GenBank/DDBJ databases">
        <authorList>
            <consortium name="Pathogen Informatics"/>
            <person name="Doyle S."/>
        </authorList>
    </citation>
    <scope>NUCLEOTIDE SEQUENCE [LARGE SCALE GENOMIC DNA]</scope>
    <source>
        <strain evidence="4 5">NCTC10738</strain>
    </source>
</reference>
<dbReference type="PANTHER" id="PTHR34039:SF1">
    <property type="entry name" value="UPF0102 PROTEIN YRAN"/>
    <property type="match status" value="1"/>
</dbReference>
<dbReference type="InterPro" id="IPR003509">
    <property type="entry name" value="UPF0102_YraN-like"/>
</dbReference>
<reference evidence="3" key="2">
    <citation type="submission" date="2021-05" db="EMBL/GenBank/DDBJ databases">
        <title>Molecular characterization for Shewanella algae harboring chromosomal blaOXA-55-like strains isolated from clinical and environment sample.</title>
        <authorList>
            <person name="Ohama Y."/>
            <person name="Aoki K."/>
            <person name="Harada S."/>
            <person name="Moriya K."/>
            <person name="Ishii Y."/>
            <person name="Tateda K."/>
        </authorList>
    </citation>
    <scope>NUCLEOTIDE SEQUENCE</scope>
    <source>
        <strain evidence="3">TUM17379</strain>
    </source>
</reference>
<gene>
    <name evidence="4" type="ORF">NCTC10738_01324</name>
    <name evidence="3" type="ORF">TUM17379_02990</name>
</gene>
<dbReference type="HAMAP" id="MF_00048">
    <property type="entry name" value="UPF0102"/>
    <property type="match status" value="1"/>
</dbReference>
<dbReference type="PANTHER" id="PTHR34039">
    <property type="entry name" value="UPF0102 PROTEIN YRAN"/>
    <property type="match status" value="1"/>
</dbReference>
<comment type="similarity">
    <text evidence="1 2">Belongs to the UPF0102 family.</text>
</comment>
<protein>
    <recommendedName>
        <fullName evidence="2">UPF0102 protein NCTC10738_01324</fullName>
    </recommendedName>
</protein>
<evidence type="ECO:0000313" key="3">
    <source>
        <dbReference type="EMBL" id="BCV43281.1"/>
    </source>
</evidence>
<evidence type="ECO:0000256" key="2">
    <source>
        <dbReference type="HAMAP-Rule" id="MF_00048"/>
    </source>
</evidence>
<dbReference type="EMBL" id="UGYO01000001">
    <property type="protein sequence ID" value="SUI57763.1"/>
    <property type="molecule type" value="Genomic_DNA"/>
</dbReference>
<evidence type="ECO:0000313" key="5">
    <source>
        <dbReference type="Proteomes" id="UP000254069"/>
    </source>
</evidence>
<dbReference type="Pfam" id="PF02021">
    <property type="entry name" value="UPF0102"/>
    <property type="match status" value="1"/>
</dbReference>
<name>A0A379Z9J9_9GAMM</name>
<dbReference type="Proteomes" id="UP000825078">
    <property type="component" value="Chromosome"/>
</dbReference>
<dbReference type="InterPro" id="IPR011856">
    <property type="entry name" value="tRNA_endonuc-like_dom_sf"/>
</dbReference>
<dbReference type="InterPro" id="IPR011335">
    <property type="entry name" value="Restrct_endonuc-II-like"/>
</dbReference>
<accession>A0A379Z9J9</accession>
<proteinExistence type="inferred from homology"/>
<organism evidence="4 5">
    <name type="scientific">Shewanella algae</name>
    <dbReference type="NCBI Taxonomy" id="38313"/>
    <lineage>
        <taxon>Bacteria</taxon>
        <taxon>Pseudomonadati</taxon>
        <taxon>Pseudomonadota</taxon>
        <taxon>Gammaproteobacteria</taxon>
        <taxon>Alteromonadales</taxon>
        <taxon>Shewanellaceae</taxon>
        <taxon>Shewanella</taxon>
    </lineage>
</organism>
<dbReference type="Proteomes" id="UP000254069">
    <property type="component" value="Unassembled WGS sequence"/>
</dbReference>
<dbReference type="NCBIfam" id="TIGR00252">
    <property type="entry name" value="YraN family protein"/>
    <property type="match status" value="1"/>
</dbReference>
<evidence type="ECO:0000256" key="1">
    <source>
        <dbReference type="ARBA" id="ARBA00006738"/>
    </source>
</evidence>
<dbReference type="EMBL" id="AP024613">
    <property type="protein sequence ID" value="BCV43281.1"/>
    <property type="molecule type" value="Genomic_DNA"/>
</dbReference>
<dbReference type="RefSeq" id="WP_025889313.1">
    <property type="nucleotide sequence ID" value="NZ_AP024609.1"/>
</dbReference>
<dbReference type="GO" id="GO:0003676">
    <property type="term" value="F:nucleic acid binding"/>
    <property type="evidence" value="ECO:0007669"/>
    <property type="project" value="InterPro"/>
</dbReference>
<dbReference type="CDD" id="cd20736">
    <property type="entry name" value="PoNe_Nuclease"/>
    <property type="match status" value="1"/>
</dbReference>
<dbReference type="Gene3D" id="3.40.1350.10">
    <property type="match status" value="1"/>
</dbReference>
<keyword evidence="5" id="KW-1185">Reference proteome</keyword>
<dbReference type="SUPFAM" id="SSF52980">
    <property type="entry name" value="Restriction endonuclease-like"/>
    <property type="match status" value="1"/>
</dbReference>
<dbReference type="NCBIfam" id="NF009150">
    <property type="entry name" value="PRK12497.1-3"/>
    <property type="match status" value="1"/>
</dbReference>
<evidence type="ECO:0000313" key="4">
    <source>
        <dbReference type="EMBL" id="SUI57763.1"/>
    </source>
</evidence>
<dbReference type="AlphaFoldDB" id="A0A379Z9J9"/>
<sequence>MDLGQEGERLARRYLEQQGLTFVEQNVRYSFGELDLVMKQGSQWVFVEVKYRSPSRFGGALQSLSQAQITRLRKAASQYLQQHRINAPCRFDLLAIDAGKVQWLQDAF</sequence>